<organism evidence="1 2">
    <name type="scientific">Microcystis viridis Mv_BB_P_19951000_S68D</name>
    <dbReference type="NCBI Taxonomy" id="2486270"/>
    <lineage>
        <taxon>Bacteria</taxon>
        <taxon>Bacillati</taxon>
        <taxon>Cyanobacteriota</taxon>
        <taxon>Cyanophyceae</taxon>
        <taxon>Oscillatoriophycideae</taxon>
        <taxon>Chroococcales</taxon>
        <taxon>Microcystaceae</taxon>
        <taxon>Microcystis</taxon>
    </lineage>
</organism>
<dbReference type="Proteomes" id="UP000320674">
    <property type="component" value="Unassembled WGS sequence"/>
</dbReference>
<reference evidence="1 2" key="1">
    <citation type="submission" date="2019-01" db="EMBL/GenBank/DDBJ databases">
        <title>Coherence of Microcystis species and biogeography revealed through population genomics.</title>
        <authorList>
            <person name="Perez-Carrascal O.M."/>
            <person name="Terrat Y."/>
            <person name="Giani A."/>
            <person name="Fortin N."/>
            <person name="Tromas N."/>
            <person name="Shapiro B.J."/>
        </authorList>
    </citation>
    <scope>NUCLEOTIDE SEQUENCE [LARGE SCALE GENOMIC DNA]</scope>
    <source>
        <strain evidence="1">Mv_BB_P_19951000_S68D</strain>
    </source>
</reference>
<feature type="non-terminal residue" evidence="1">
    <location>
        <position position="33"/>
    </location>
</feature>
<evidence type="ECO:0000313" key="2">
    <source>
        <dbReference type="Proteomes" id="UP000320674"/>
    </source>
</evidence>
<evidence type="ECO:0000313" key="1">
    <source>
        <dbReference type="EMBL" id="TRU80472.1"/>
    </source>
</evidence>
<sequence>MTDFPLTTPVALLIFNRPDTTARVFEAIRQAKP</sequence>
<comment type="caution">
    <text evidence="1">The sequence shown here is derived from an EMBL/GenBank/DDBJ whole genome shotgun (WGS) entry which is preliminary data.</text>
</comment>
<dbReference type="GO" id="GO:0016740">
    <property type="term" value="F:transferase activity"/>
    <property type="evidence" value="ECO:0007669"/>
    <property type="project" value="UniProtKB-KW"/>
</dbReference>
<proteinExistence type="predicted"/>
<name>A0A552IAG9_MICVR</name>
<dbReference type="AlphaFoldDB" id="A0A552IAG9"/>
<accession>A0A552IAG9</accession>
<dbReference type="EMBL" id="SFAZ01000007">
    <property type="protein sequence ID" value="TRU80472.1"/>
    <property type="molecule type" value="Genomic_DNA"/>
</dbReference>
<keyword evidence="1" id="KW-0808">Transferase</keyword>
<protein>
    <submittedName>
        <fullName evidence="1">Glycosyltransferase family 2 protein</fullName>
    </submittedName>
</protein>
<gene>
    <name evidence="1" type="ORF">EWV77_00300</name>
</gene>